<dbReference type="RefSeq" id="WP_175110382.1">
    <property type="nucleotide sequence ID" value="NZ_CADIKF010000009.1"/>
</dbReference>
<organism evidence="1 2">
    <name type="scientific">Paraburkholderia solisilvae</name>
    <dbReference type="NCBI Taxonomy" id="624376"/>
    <lineage>
        <taxon>Bacteria</taxon>
        <taxon>Pseudomonadati</taxon>
        <taxon>Pseudomonadota</taxon>
        <taxon>Betaproteobacteria</taxon>
        <taxon>Burkholderiales</taxon>
        <taxon>Burkholderiaceae</taxon>
        <taxon>Paraburkholderia</taxon>
    </lineage>
</organism>
<keyword evidence="2" id="KW-1185">Reference proteome</keyword>
<sequence length="197" mass="21824">MAIREHVARLGTVDGQRAARKLFPDVAKPTWDGWCRLVRLDAGPRGDLAETAFASAAGAGIPAHTPSIPLVAMRSFGFDQRIAMMDAGAAALFDAAWPVDPATGRRSRVKNPMLLKYAMAAMASTSAVVVRYEEAAWNTERVRDQYQEIGRVLGDVLAEAEDKELAGRLIAKLREADERFRNRERYMFNRTETEDAN</sequence>
<accession>A0A6J5DIF8</accession>
<reference evidence="1 2" key="1">
    <citation type="submission" date="2020-04" db="EMBL/GenBank/DDBJ databases">
        <authorList>
            <person name="De Canck E."/>
        </authorList>
    </citation>
    <scope>NUCLEOTIDE SEQUENCE [LARGE SCALE GENOMIC DNA]</scope>
    <source>
        <strain evidence="1 2">LMG 29739</strain>
    </source>
</reference>
<name>A0A6J5DIF8_9BURK</name>
<evidence type="ECO:0000313" key="2">
    <source>
        <dbReference type="Proteomes" id="UP000494329"/>
    </source>
</evidence>
<protein>
    <submittedName>
        <fullName evidence="1">Uncharacterized protein</fullName>
    </submittedName>
</protein>
<proteinExistence type="predicted"/>
<dbReference type="Proteomes" id="UP000494329">
    <property type="component" value="Unassembled WGS sequence"/>
</dbReference>
<gene>
    <name evidence="1" type="ORF">LMG29739_01647</name>
</gene>
<dbReference type="AlphaFoldDB" id="A0A6J5DIF8"/>
<dbReference type="EMBL" id="CADIKF010000009">
    <property type="protein sequence ID" value="CAB3753031.1"/>
    <property type="molecule type" value="Genomic_DNA"/>
</dbReference>
<evidence type="ECO:0000313" key="1">
    <source>
        <dbReference type="EMBL" id="CAB3753031.1"/>
    </source>
</evidence>